<dbReference type="GeneID" id="40079783"/>
<protein>
    <submittedName>
        <fullName evidence="1">Uncharacterized protein</fullName>
    </submittedName>
</protein>
<reference evidence="1 2" key="1">
    <citation type="journal article" date="2013" name="PLoS ONE">
        <title>Characterization of Enterococcus faecalis Phage IME-EF1 and Its Endolysin.</title>
        <authorList>
            <person name="Zhang W."/>
            <person name="Mi Z."/>
            <person name="Yin X."/>
            <person name="Fan H."/>
            <person name="An X."/>
            <person name="Zhang Z."/>
            <person name="Chen J."/>
            <person name="Tong Y."/>
        </authorList>
    </citation>
    <scope>NUCLEOTIDE SEQUENCE [LARGE SCALE GENOMIC DNA]</scope>
</reference>
<dbReference type="EMBL" id="KF192053">
    <property type="protein sequence ID" value="AGR48995.1"/>
    <property type="molecule type" value="Genomic_DNA"/>
</dbReference>
<name>S5MRI1_9CAUD</name>
<keyword evidence="2" id="KW-1185">Reference proteome</keyword>
<evidence type="ECO:0000313" key="2">
    <source>
        <dbReference type="Proteomes" id="UP000015088"/>
    </source>
</evidence>
<dbReference type="OrthoDB" id="21215at10239"/>
<dbReference type="KEGG" id="vg:40079783"/>
<proteinExistence type="predicted"/>
<organism evidence="1 2">
    <name type="scientific">Enterococcus phage IMEEF1</name>
    <dbReference type="NCBI Taxonomy" id="1351735"/>
    <lineage>
        <taxon>Viruses</taxon>
        <taxon>Duplodnaviria</taxon>
        <taxon>Heunggongvirae</taxon>
        <taxon>Uroviricota</taxon>
        <taxon>Caudoviricetes</taxon>
        <taxon>Saphexavirus</taxon>
        <taxon>Saphexavirus IMEEF1</taxon>
    </lineage>
</organism>
<dbReference type="RefSeq" id="YP_009603895.1">
    <property type="nucleotide sequence ID" value="NC_041959.1"/>
</dbReference>
<evidence type="ECO:0000313" key="1">
    <source>
        <dbReference type="EMBL" id="AGR48995.1"/>
    </source>
</evidence>
<accession>S5MRI1</accession>
<dbReference type="Proteomes" id="UP000015088">
    <property type="component" value="Segment"/>
</dbReference>
<sequence>MNIASIDRGAHTPVDVSVLGKSVMIEDFGNLIAFNKSGVEQLIQALQQALEELPKEPKYVVLLPQQSDIKHWEYFYLHPSGKILYSDYPSNVYEGGAMTLDEIKAVGKHYEPFAIPAEEFKENHLGEF</sequence>